<dbReference type="InterPro" id="IPR021344">
    <property type="entry name" value="DUF2970"/>
</dbReference>
<keyword evidence="1" id="KW-1133">Transmembrane helix</keyword>
<gene>
    <name evidence="2" type="ORF">DC094_09615</name>
</gene>
<organism evidence="2 3">
    <name type="scientific">Pelagibaculum spongiae</name>
    <dbReference type="NCBI Taxonomy" id="2080658"/>
    <lineage>
        <taxon>Bacteria</taxon>
        <taxon>Pseudomonadati</taxon>
        <taxon>Pseudomonadota</taxon>
        <taxon>Gammaproteobacteria</taxon>
        <taxon>Oceanospirillales</taxon>
        <taxon>Pelagibaculum</taxon>
    </lineage>
</organism>
<evidence type="ECO:0000313" key="3">
    <source>
        <dbReference type="Proteomes" id="UP000244906"/>
    </source>
</evidence>
<feature type="transmembrane region" description="Helical" evidence="1">
    <location>
        <begin position="52"/>
        <end position="73"/>
    </location>
</feature>
<dbReference type="OrthoDB" id="5625885at2"/>
<keyword evidence="3" id="KW-1185">Reference proteome</keyword>
<dbReference type="Proteomes" id="UP000244906">
    <property type="component" value="Unassembled WGS sequence"/>
</dbReference>
<dbReference type="RefSeq" id="WP_116686900.1">
    <property type="nucleotide sequence ID" value="NZ_CAWNYD010000003.1"/>
</dbReference>
<name>A0A2V1GY49_9GAMM</name>
<protein>
    <recommendedName>
        <fullName evidence="4">DUF2970 domain-containing protein</fullName>
    </recommendedName>
</protein>
<dbReference type="AlphaFoldDB" id="A0A2V1GY49"/>
<proteinExistence type="predicted"/>
<reference evidence="2 3" key="1">
    <citation type="submission" date="2018-04" db="EMBL/GenBank/DDBJ databases">
        <title>Thalassorhabdus spongiae gen. nov., sp. nov., isolated from a marine sponge in South-West Iceland.</title>
        <authorList>
            <person name="Knobloch S."/>
            <person name="Daussin A."/>
            <person name="Johannsson R."/>
            <person name="Marteinsson V.T."/>
        </authorList>
    </citation>
    <scope>NUCLEOTIDE SEQUENCE [LARGE SCALE GENOMIC DNA]</scope>
    <source>
        <strain evidence="2 3">Hp12</strain>
    </source>
</reference>
<dbReference type="EMBL" id="QDDL01000003">
    <property type="protein sequence ID" value="PVZ69565.1"/>
    <property type="molecule type" value="Genomic_DNA"/>
</dbReference>
<keyword evidence="1" id="KW-0812">Transmembrane</keyword>
<comment type="caution">
    <text evidence="2">The sequence shown here is derived from an EMBL/GenBank/DDBJ whole genome shotgun (WGS) entry which is preliminary data.</text>
</comment>
<sequence>MLSKFLIDKAANSISGSGLRHFFDALAGAVRSFIGVGSDTTRKKDLEQVSPWMMIGAGIFLLVVFLVSIYLIVSQVVPSQ</sequence>
<evidence type="ECO:0000313" key="2">
    <source>
        <dbReference type="EMBL" id="PVZ69565.1"/>
    </source>
</evidence>
<evidence type="ECO:0008006" key="4">
    <source>
        <dbReference type="Google" id="ProtNLM"/>
    </source>
</evidence>
<keyword evidence="1" id="KW-0472">Membrane</keyword>
<evidence type="ECO:0000256" key="1">
    <source>
        <dbReference type="SAM" id="Phobius"/>
    </source>
</evidence>
<dbReference type="Pfam" id="PF11174">
    <property type="entry name" value="DUF2970"/>
    <property type="match status" value="1"/>
</dbReference>
<accession>A0A2V1GY49</accession>